<evidence type="ECO:0000313" key="4">
    <source>
        <dbReference type="EMBL" id="CAL4125414.1"/>
    </source>
</evidence>
<evidence type="ECO:0000256" key="1">
    <source>
        <dbReference type="ARBA" id="ARBA00006270"/>
    </source>
</evidence>
<comment type="caution">
    <text evidence="4">The sequence shown here is derived from an EMBL/GenBank/DDBJ whole genome shotgun (WGS) entry which is preliminary data.</text>
</comment>
<dbReference type="SMART" id="SM00175">
    <property type="entry name" value="RAB"/>
    <property type="match status" value="1"/>
</dbReference>
<dbReference type="AlphaFoldDB" id="A0AAV2RGW9"/>
<comment type="similarity">
    <text evidence="1">Belongs to the small GTPase superfamily. Rab family.</text>
</comment>
<dbReference type="Pfam" id="PF00071">
    <property type="entry name" value="Ras"/>
    <property type="match status" value="1"/>
</dbReference>
<keyword evidence="5" id="KW-1185">Reference proteome</keyword>
<dbReference type="Proteomes" id="UP001497623">
    <property type="component" value="Unassembled WGS sequence"/>
</dbReference>
<name>A0AAV2RGW9_MEGNR</name>
<accession>A0AAV2RGW9</accession>
<sequence>MVRMSSGTQVFSPALSLDGRRHSDESVLSRNSSGAARPQMRSQNGVISLDGAVSEGVPIRRVRSLRVGSQADKQKRLSMNLDIKPNNYPNNSSTTKRTSIGTIDVSHYRGRGNAASTAATSPTKFYALTPHTENDDEADDEGYSREPVRRTSRTNDNLPDSLVRSNSLSFNSVAIRKTFTDGLQRVKSINSKKSLDEEDKVNSSRSGAYVTYRGEDGDWQRHSIRRHSLQVEPCDYTFKIMLIGDSCVGKTCLMTRFKDGTFLSGTFISTVGMDFRNKVVTVDGSKVKLQIWDTAGQERFRSVTHAYYRDAH</sequence>
<proteinExistence type="inferred from homology"/>
<dbReference type="EMBL" id="CAXKWB010023611">
    <property type="protein sequence ID" value="CAL4125414.1"/>
    <property type="molecule type" value="Genomic_DNA"/>
</dbReference>
<keyword evidence="2" id="KW-0547">Nucleotide-binding</keyword>
<protein>
    <submittedName>
        <fullName evidence="4">Uncharacterized protein</fullName>
    </submittedName>
</protein>
<gene>
    <name evidence="4" type="ORF">MNOR_LOCUS25115</name>
</gene>
<dbReference type="InterPro" id="IPR005225">
    <property type="entry name" value="Small_GTP-bd"/>
</dbReference>
<feature type="compositionally biased region" description="Polar residues" evidence="3">
    <location>
        <begin position="87"/>
        <end position="100"/>
    </location>
</feature>
<feature type="compositionally biased region" description="Polar residues" evidence="3">
    <location>
        <begin position="28"/>
        <end position="46"/>
    </location>
</feature>
<evidence type="ECO:0000256" key="3">
    <source>
        <dbReference type="SAM" id="MobiDB-lite"/>
    </source>
</evidence>
<dbReference type="GO" id="GO:0005525">
    <property type="term" value="F:GTP binding"/>
    <property type="evidence" value="ECO:0007669"/>
    <property type="project" value="InterPro"/>
</dbReference>
<evidence type="ECO:0000256" key="2">
    <source>
        <dbReference type="ARBA" id="ARBA00022741"/>
    </source>
</evidence>
<feature type="region of interest" description="Disordered" evidence="3">
    <location>
        <begin position="112"/>
        <end position="161"/>
    </location>
</feature>
<dbReference type="Gene3D" id="3.40.50.300">
    <property type="entry name" value="P-loop containing nucleotide triphosphate hydrolases"/>
    <property type="match status" value="1"/>
</dbReference>
<feature type="region of interest" description="Disordered" evidence="3">
    <location>
        <begin position="1"/>
        <end position="49"/>
    </location>
</feature>
<organism evidence="4 5">
    <name type="scientific">Meganyctiphanes norvegica</name>
    <name type="common">Northern krill</name>
    <name type="synonym">Thysanopoda norvegica</name>
    <dbReference type="NCBI Taxonomy" id="48144"/>
    <lineage>
        <taxon>Eukaryota</taxon>
        <taxon>Metazoa</taxon>
        <taxon>Ecdysozoa</taxon>
        <taxon>Arthropoda</taxon>
        <taxon>Crustacea</taxon>
        <taxon>Multicrustacea</taxon>
        <taxon>Malacostraca</taxon>
        <taxon>Eumalacostraca</taxon>
        <taxon>Eucarida</taxon>
        <taxon>Euphausiacea</taxon>
        <taxon>Euphausiidae</taxon>
        <taxon>Meganyctiphanes</taxon>
    </lineage>
</organism>
<feature type="non-terminal residue" evidence="4">
    <location>
        <position position="312"/>
    </location>
</feature>
<dbReference type="PROSITE" id="PS51419">
    <property type="entry name" value="RAB"/>
    <property type="match status" value="1"/>
</dbReference>
<dbReference type="PRINTS" id="PR00449">
    <property type="entry name" value="RASTRNSFRMNG"/>
</dbReference>
<dbReference type="InterPro" id="IPR001806">
    <property type="entry name" value="Small_GTPase"/>
</dbReference>
<feature type="compositionally biased region" description="Basic and acidic residues" evidence="3">
    <location>
        <begin position="18"/>
        <end position="27"/>
    </location>
</feature>
<reference evidence="4 5" key="1">
    <citation type="submission" date="2024-05" db="EMBL/GenBank/DDBJ databases">
        <authorList>
            <person name="Wallberg A."/>
        </authorList>
    </citation>
    <scope>NUCLEOTIDE SEQUENCE [LARGE SCALE GENOMIC DNA]</scope>
</reference>
<dbReference type="NCBIfam" id="TIGR00231">
    <property type="entry name" value="small_GTP"/>
    <property type="match status" value="1"/>
</dbReference>
<feature type="compositionally biased region" description="Polar residues" evidence="3">
    <location>
        <begin position="1"/>
        <end position="11"/>
    </location>
</feature>
<dbReference type="GO" id="GO:0003924">
    <property type="term" value="F:GTPase activity"/>
    <property type="evidence" value="ECO:0007669"/>
    <property type="project" value="InterPro"/>
</dbReference>
<evidence type="ECO:0000313" key="5">
    <source>
        <dbReference type="Proteomes" id="UP001497623"/>
    </source>
</evidence>
<dbReference type="PANTHER" id="PTHR47978">
    <property type="match status" value="1"/>
</dbReference>
<dbReference type="InterPro" id="IPR027417">
    <property type="entry name" value="P-loop_NTPase"/>
</dbReference>
<dbReference type="SUPFAM" id="SSF52540">
    <property type="entry name" value="P-loop containing nucleoside triphosphate hydrolases"/>
    <property type="match status" value="1"/>
</dbReference>
<feature type="region of interest" description="Disordered" evidence="3">
    <location>
        <begin position="66"/>
        <end position="100"/>
    </location>
</feature>
<dbReference type="FunFam" id="3.40.50.300:FF:001447">
    <property type="entry name" value="Ras-related protein Rab-1B"/>
    <property type="match status" value="1"/>
</dbReference>
<feature type="compositionally biased region" description="Polar residues" evidence="3">
    <location>
        <begin position="114"/>
        <end position="123"/>
    </location>
</feature>